<dbReference type="Proteomes" id="UP000054324">
    <property type="component" value="Unassembled WGS sequence"/>
</dbReference>
<accession>A0A074ZCT0</accession>
<gene>
    <name evidence="1" type="ORF">T265_08658</name>
</gene>
<dbReference type="CTD" id="20322837"/>
<dbReference type="KEGG" id="ovi:T265_08658"/>
<reference evidence="1 2" key="1">
    <citation type="submission" date="2013-11" db="EMBL/GenBank/DDBJ databases">
        <title>Opisthorchis viverrini - life in the bile duct.</title>
        <authorList>
            <person name="Young N.D."/>
            <person name="Nagarajan N."/>
            <person name="Lin S.J."/>
            <person name="Korhonen P.K."/>
            <person name="Jex A.R."/>
            <person name="Hall R.S."/>
            <person name="Safavi-Hemami H."/>
            <person name="Kaewkong W."/>
            <person name="Bertrand D."/>
            <person name="Gao S."/>
            <person name="Seet Q."/>
            <person name="Wongkham S."/>
            <person name="Teh B.T."/>
            <person name="Wongkham C."/>
            <person name="Intapan P.M."/>
            <person name="Maleewong W."/>
            <person name="Yang X."/>
            <person name="Hu M."/>
            <person name="Wang Z."/>
            <person name="Hofmann A."/>
            <person name="Sternberg P.W."/>
            <person name="Tan P."/>
            <person name="Wang J."/>
            <person name="Gasser R.B."/>
        </authorList>
    </citation>
    <scope>NUCLEOTIDE SEQUENCE [LARGE SCALE GENOMIC DNA]</scope>
</reference>
<dbReference type="EMBL" id="KL596849">
    <property type="protein sequence ID" value="KER23437.1"/>
    <property type="molecule type" value="Genomic_DNA"/>
</dbReference>
<dbReference type="GeneID" id="20322837"/>
<protein>
    <submittedName>
        <fullName evidence="1">Uncharacterized protein</fullName>
    </submittedName>
</protein>
<sequence length="210" mass="24091">MSIFMEAVECALMMYPRMVTKRLQANCQARRTDQQPPDKQPMNSPELPIFQQITKTLHSPTALWVRLLSRRLKVGASAILIEDYGPPLQICNARIEWLIDLRYPSSVEARDQITEVDGSERSQSAEDYNNQHIATHYYVPNKAVMMKSRLVMKRLQSNCPAQRTNQRPSTLAELPIFSSIEDCTYRTKYQLRIDNNSGEQNGKANCRVGI</sequence>
<evidence type="ECO:0000313" key="1">
    <source>
        <dbReference type="EMBL" id="KER23437.1"/>
    </source>
</evidence>
<dbReference type="AlphaFoldDB" id="A0A074ZCT0"/>
<keyword evidence="2" id="KW-1185">Reference proteome</keyword>
<organism evidence="1 2">
    <name type="scientific">Opisthorchis viverrini</name>
    <name type="common">Southeast Asian liver fluke</name>
    <dbReference type="NCBI Taxonomy" id="6198"/>
    <lineage>
        <taxon>Eukaryota</taxon>
        <taxon>Metazoa</taxon>
        <taxon>Spiralia</taxon>
        <taxon>Lophotrochozoa</taxon>
        <taxon>Platyhelminthes</taxon>
        <taxon>Trematoda</taxon>
        <taxon>Digenea</taxon>
        <taxon>Opisthorchiida</taxon>
        <taxon>Opisthorchiata</taxon>
        <taxon>Opisthorchiidae</taxon>
        <taxon>Opisthorchis</taxon>
    </lineage>
</organism>
<dbReference type="RefSeq" id="XP_009172793.1">
    <property type="nucleotide sequence ID" value="XM_009174529.1"/>
</dbReference>
<name>A0A074ZCT0_OPIVI</name>
<evidence type="ECO:0000313" key="2">
    <source>
        <dbReference type="Proteomes" id="UP000054324"/>
    </source>
</evidence>
<proteinExistence type="predicted"/>